<gene>
    <name evidence="1" type="ORF">PXEA_LOCUS18737</name>
</gene>
<organism evidence="1 2">
    <name type="scientific">Protopolystoma xenopodis</name>
    <dbReference type="NCBI Taxonomy" id="117903"/>
    <lineage>
        <taxon>Eukaryota</taxon>
        <taxon>Metazoa</taxon>
        <taxon>Spiralia</taxon>
        <taxon>Lophotrochozoa</taxon>
        <taxon>Platyhelminthes</taxon>
        <taxon>Monogenea</taxon>
        <taxon>Polyopisthocotylea</taxon>
        <taxon>Polystomatidea</taxon>
        <taxon>Polystomatidae</taxon>
        <taxon>Protopolystoma</taxon>
    </lineage>
</organism>
<reference evidence="1" key="1">
    <citation type="submission" date="2018-11" db="EMBL/GenBank/DDBJ databases">
        <authorList>
            <consortium name="Pathogen Informatics"/>
        </authorList>
    </citation>
    <scope>NUCLEOTIDE SEQUENCE</scope>
</reference>
<dbReference type="EMBL" id="CAAALY010072857">
    <property type="protein sequence ID" value="VEL25297.1"/>
    <property type="molecule type" value="Genomic_DNA"/>
</dbReference>
<evidence type="ECO:0000313" key="2">
    <source>
        <dbReference type="Proteomes" id="UP000784294"/>
    </source>
</evidence>
<dbReference type="Proteomes" id="UP000784294">
    <property type="component" value="Unassembled WGS sequence"/>
</dbReference>
<evidence type="ECO:0000313" key="1">
    <source>
        <dbReference type="EMBL" id="VEL25297.1"/>
    </source>
</evidence>
<keyword evidence="2" id="KW-1185">Reference proteome</keyword>
<accession>A0A3S5FEG8</accession>
<name>A0A3S5FEG8_9PLAT</name>
<proteinExistence type="predicted"/>
<dbReference type="AlphaFoldDB" id="A0A3S5FEG8"/>
<comment type="caution">
    <text evidence="1">The sequence shown here is derived from an EMBL/GenBank/DDBJ whole genome shotgun (WGS) entry which is preliminary data.</text>
</comment>
<sequence>MTGSSVGSTNQISPDLTHHLAYETVDTCNRLSLPQGRNQKQEKLQAILDLSSARPFGTCFYLNTLPHGLA</sequence>
<protein>
    <submittedName>
        <fullName evidence="1">Uncharacterized protein</fullName>
    </submittedName>
</protein>